<sequence>MQRPAVQRAPCGTRTGPRPGARSLFHGKRALAPRPSSKIMKWREIIKFYFQLRIGDAAAESLRDSKSRAADDPVAGRAAARRHGDTGKYLHAPVSLLGRLLSPAVETAPRLVFLGRRYHLRSLRAR</sequence>
<proteinExistence type="predicted"/>
<name>A0A4C2ABX6_EUMVA</name>
<dbReference type="EMBL" id="BGZK01002964">
    <property type="protein sequence ID" value="GBP97590.1"/>
    <property type="molecule type" value="Genomic_DNA"/>
</dbReference>
<reference evidence="2 3" key="1">
    <citation type="journal article" date="2019" name="Commun. Biol.">
        <title>The bagworm genome reveals a unique fibroin gene that provides high tensile strength.</title>
        <authorList>
            <person name="Kono N."/>
            <person name="Nakamura H."/>
            <person name="Ohtoshi R."/>
            <person name="Tomita M."/>
            <person name="Numata K."/>
            <person name="Arakawa K."/>
        </authorList>
    </citation>
    <scope>NUCLEOTIDE SEQUENCE [LARGE SCALE GENOMIC DNA]</scope>
</reference>
<feature type="region of interest" description="Disordered" evidence="1">
    <location>
        <begin position="1"/>
        <end position="27"/>
    </location>
</feature>
<evidence type="ECO:0000256" key="1">
    <source>
        <dbReference type="SAM" id="MobiDB-lite"/>
    </source>
</evidence>
<feature type="region of interest" description="Disordered" evidence="1">
    <location>
        <begin position="61"/>
        <end position="83"/>
    </location>
</feature>
<evidence type="ECO:0000313" key="2">
    <source>
        <dbReference type="EMBL" id="GBP97590.1"/>
    </source>
</evidence>
<feature type="compositionally biased region" description="Basic and acidic residues" evidence="1">
    <location>
        <begin position="61"/>
        <end position="71"/>
    </location>
</feature>
<evidence type="ECO:0000313" key="3">
    <source>
        <dbReference type="Proteomes" id="UP000299102"/>
    </source>
</evidence>
<accession>A0A4C2ABX6</accession>
<gene>
    <name evidence="2" type="ORF">EVAR_65922_1</name>
</gene>
<protein>
    <submittedName>
        <fullName evidence="2">Uncharacterized protein</fullName>
    </submittedName>
</protein>
<organism evidence="2 3">
    <name type="scientific">Eumeta variegata</name>
    <name type="common">Bagworm moth</name>
    <name type="synonym">Eumeta japonica</name>
    <dbReference type="NCBI Taxonomy" id="151549"/>
    <lineage>
        <taxon>Eukaryota</taxon>
        <taxon>Metazoa</taxon>
        <taxon>Ecdysozoa</taxon>
        <taxon>Arthropoda</taxon>
        <taxon>Hexapoda</taxon>
        <taxon>Insecta</taxon>
        <taxon>Pterygota</taxon>
        <taxon>Neoptera</taxon>
        <taxon>Endopterygota</taxon>
        <taxon>Lepidoptera</taxon>
        <taxon>Glossata</taxon>
        <taxon>Ditrysia</taxon>
        <taxon>Tineoidea</taxon>
        <taxon>Psychidae</taxon>
        <taxon>Oiketicinae</taxon>
        <taxon>Eumeta</taxon>
    </lineage>
</organism>
<dbReference type="AlphaFoldDB" id="A0A4C2ABX6"/>
<comment type="caution">
    <text evidence="2">The sequence shown here is derived from an EMBL/GenBank/DDBJ whole genome shotgun (WGS) entry which is preliminary data.</text>
</comment>
<keyword evidence="3" id="KW-1185">Reference proteome</keyword>
<dbReference type="Proteomes" id="UP000299102">
    <property type="component" value="Unassembled WGS sequence"/>
</dbReference>